<evidence type="ECO:0000313" key="4">
    <source>
        <dbReference type="Proteomes" id="UP000547973"/>
    </source>
</evidence>
<proteinExistence type="predicted"/>
<evidence type="ECO:0000259" key="2">
    <source>
        <dbReference type="PROSITE" id="PS50887"/>
    </source>
</evidence>
<keyword evidence="1" id="KW-0472">Membrane</keyword>
<dbReference type="Proteomes" id="UP000547973">
    <property type="component" value="Unassembled WGS sequence"/>
</dbReference>
<dbReference type="EMBL" id="JACBZO010000001">
    <property type="protein sequence ID" value="NYI40376.1"/>
    <property type="molecule type" value="Genomic_DNA"/>
</dbReference>
<feature type="domain" description="GGDEF" evidence="2">
    <location>
        <begin position="194"/>
        <end position="318"/>
    </location>
</feature>
<dbReference type="PANTHER" id="PTHR45138:SF9">
    <property type="entry name" value="DIGUANYLATE CYCLASE DGCM-RELATED"/>
    <property type="match status" value="1"/>
</dbReference>
<dbReference type="SUPFAM" id="SSF55073">
    <property type="entry name" value="Nucleotide cyclase"/>
    <property type="match status" value="1"/>
</dbReference>
<keyword evidence="4" id="KW-1185">Reference proteome</keyword>
<protein>
    <submittedName>
        <fullName evidence="3">Diguanylate cyclase (GGDEF)-like protein</fullName>
    </submittedName>
</protein>
<comment type="caution">
    <text evidence="3">The sequence shown here is derived from an EMBL/GenBank/DDBJ whole genome shotgun (WGS) entry which is preliminary data.</text>
</comment>
<feature type="transmembrane region" description="Helical" evidence="1">
    <location>
        <begin position="137"/>
        <end position="160"/>
    </location>
</feature>
<dbReference type="InterPro" id="IPR000160">
    <property type="entry name" value="GGDEF_dom"/>
</dbReference>
<dbReference type="AlphaFoldDB" id="A0A7Y9ZBN0"/>
<feature type="transmembrane region" description="Helical" evidence="1">
    <location>
        <begin position="67"/>
        <end position="88"/>
    </location>
</feature>
<dbReference type="PROSITE" id="PS50887">
    <property type="entry name" value="GGDEF"/>
    <property type="match status" value="1"/>
</dbReference>
<organism evidence="3 4">
    <name type="scientific">Demequina lutea</name>
    <dbReference type="NCBI Taxonomy" id="431489"/>
    <lineage>
        <taxon>Bacteria</taxon>
        <taxon>Bacillati</taxon>
        <taxon>Actinomycetota</taxon>
        <taxon>Actinomycetes</taxon>
        <taxon>Micrococcales</taxon>
        <taxon>Demequinaceae</taxon>
        <taxon>Demequina</taxon>
    </lineage>
</organism>
<dbReference type="Gene3D" id="3.30.70.270">
    <property type="match status" value="1"/>
</dbReference>
<dbReference type="PANTHER" id="PTHR45138">
    <property type="entry name" value="REGULATORY COMPONENTS OF SENSORY TRANSDUCTION SYSTEM"/>
    <property type="match status" value="1"/>
</dbReference>
<feature type="transmembrane region" description="Helical" evidence="1">
    <location>
        <begin position="7"/>
        <end position="26"/>
    </location>
</feature>
<feature type="transmembrane region" description="Helical" evidence="1">
    <location>
        <begin position="32"/>
        <end position="55"/>
    </location>
</feature>
<keyword evidence="1" id="KW-1133">Transmembrane helix</keyword>
<dbReference type="NCBIfam" id="TIGR00254">
    <property type="entry name" value="GGDEF"/>
    <property type="match status" value="1"/>
</dbReference>
<dbReference type="InterPro" id="IPR050469">
    <property type="entry name" value="Diguanylate_Cyclase"/>
</dbReference>
<dbReference type="InterPro" id="IPR029787">
    <property type="entry name" value="Nucleotide_cyclase"/>
</dbReference>
<dbReference type="GO" id="GO:0052621">
    <property type="term" value="F:diguanylate cyclase activity"/>
    <property type="evidence" value="ECO:0007669"/>
    <property type="project" value="TreeGrafter"/>
</dbReference>
<keyword evidence="1" id="KW-0812">Transmembrane</keyword>
<sequence length="318" mass="34165">MVAEPNTIAGLLPAMATVSVLLVLPLRHWSTAALAVLVGASIAGAFFAVMWLVVARRRQVAPWTRHVNVDVGNVFVTAVVVVCLPQHINMANLYLLTATFAALLFSARAALAHIGAAGVCYAAVLAFGPATAETPEVAWAAVFGTIAVVGAVVLGLVSVLRLAATVDPLTGLANRRAWDERLDEEMERSRRTGTTVTVVLVDLDGFKAVNDRDGHAAGDHLLQTIAHAWQKQVRDGGDFLARIGGDEFAVLAPGTDQVEIRRLIKRFEEVTPARVSFSSGEATWDQTERAPDLLRRADLAMYETKKLKRPHDGRGHTA</sequence>
<gene>
    <name evidence="3" type="ORF">BKA03_000495</name>
</gene>
<dbReference type="CDD" id="cd01949">
    <property type="entry name" value="GGDEF"/>
    <property type="match status" value="1"/>
</dbReference>
<name>A0A7Y9ZBN0_9MICO</name>
<dbReference type="Pfam" id="PF00990">
    <property type="entry name" value="GGDEF"/>
    <property type="match status" value="1"/>
</dbReference>
<reference evidence="3 4" key="1">
    <citation type="submission" date="2020-07" db="EMBL/GenBank/DDBJ databases">
        <title>Sequencing the genomes of 1000 actinobacteria strains.</title>
        <authorList>
            <person name="Klenk H.-P."/>
        </authorList>
    </citation>
    <scope>NUCLEOTIDE SEQUENCE [LARGE SCALE GENOMIC DNA]</scope>
    <source>
        <strain evidence="3 4">DSM 19970</strain>
    </source>
</reference>
<evidence type="ECO:0000256" key="1">
    <source>
        <dbReference type="SAM" id="Phobius"/>
    </source>
</evidence>
<feature type="transmembrane region" description="Helical" evidence="1">
    <location>
        <begin position="100"/>
        <end position="125"/>
    </location>
</feature>
<dbReference type="InterPro" id="IPR043128">
    <property type="entry name" value="Rev_trsase/Diguanyl_cyclase"/>
</dbReference>
<dbReference type="SMART" id="SM00267">
    <property type="entry name" value="GGDEF"/>
    <property type="match status" value="1"/>
</dbReference>
<evidence type="ECO:0000313" key="3">
    <source>
        <dbReference type="EMBL" id="NYI40376.1"/>
    </source>
</evidence>
<accession>A0A7Y9ZBN0</accession>
<dbReference type="RefSeq" id="WP_062075466.1">
    <property type="nucleotide sequence ID" value="NZ_BBRC01000009.1"/>
</dbReference>